<dbReference type="EMBL" id="AP005801">
    <property type="protein sequence ID" value="BAD36391.1"/>
    <property type="molecule type" value="Genomic_DNA"/>
</dbReference>
<evidence type="ECO:0000313" key="2">
    <source>
        <dbReference type="Proteomes" id="UP000000763"/>
    </source>
</evidence>
<proteinExistence type="predicted"/>
<sequence>MHYIPPTVLPASSSRASLDLHRNCCGRHRTVSLLRRCPDCPRSFVIVAHSTRWSRHCSWLAVLTGEERKEGDRGCDKEEDLEDEEHKGWTISGVKRFKSKNRMGLLKADQIKL</sequence>
<accession>Q69LY5</accession>
<organism evidence="1 2">
    <name type="scientific">Oryza sativa subsp. japonica</name>
    <name type="common">Rice</name>
    <dbReference type="NCBI Taxonomy" id="39947"/>
    <lineage>
        <taxon>Eukaryota</taxon>
        <taxon>Viridiplantae</taxon>
        <taxon>Streptophyta</taxon>
        <taxon>Embryophyta</taxon>
        <taxon>Tracheophyta</taxon>
        <taxon>Spermatophyta</taxon>
        <taxon>Magnoliopsida</taxon>
        <taxon>Liliopsida</taxon>
        <taxon>Poales</taxon>
        <taxon>Poaceae</taxon>
        <taxon>BOP clade</taxon>
        <taxon>Oryzoideae</taxon>
        <taxon>Oryzeae</taxon>
        <taxon>Oryzinae</taxon>
        <taxon>Oryza</taxon>
        <taxon>Oryza sativa</taxon>
    </lineage>
</organism>
<name>Q69LY5_ORYSJ</name>
<dbReference type="AlphaFoldDB" id="Q69LY5"/>
<protein>
    <submittedName>
        <fullName evidence="1">Uncharacterized protein</fullName>
    </submittedName>
</protein>
<dbReference type="Proteomes" id="UP000000763">
    <property type="component" value="Chromosome 9"/>
</dbReference>
<evidence type="ECO:0000313" key="1">
    <source>
        <dbReference type="EMBL" id="BAD36391.1"/>
    </source>
</evidence>
<reference evidence="2" key="2">
    <citation type="journal article" date="2008" name="Nucleic Acids Res.">
        <title>The rice annotation project database (RAP-DB): 2008 update.</title>
        <authorList>
            <consortium name="The rice annotation project (RAP)"/>
        </authorList>
    </citation>
    <scope>GENOME REANNOTATION</scope>
    <source>
        <strain evidence="2">cv. Nipponbare</strain>
    </source>
</reference>
<gene>
    <name evidence="1" type="primary">OSJNBa0045M11.8</name>
</gene>
<reference evidence="2" key="1">
    <citation type="journal article" date="2005" name="Nature">
        <title>The map-based sequence of the rice genome.</title>
        <authorList>
            <consortium name="International rice genome sequencing project (IRGSP)"/>
            <person name="Matsumoto T."/>
            <person name="Wu J."/>
            <person name="Kanamori H."/>
            <person name="Katayose Y."/>
            <person name="Fujisawa M."/>
            <person name="Namiki N."/>
            <person name="Mizuno H."/>
            <person name="Yamamoto K."/>
            <person name="Antonio B.A."/>
            <person name="Baba T."/>
            <person name="Sakata K."/>
            <person name="Nagamura Y."/>
            <person name="Aoki H."/>
            <person name="Arikawa K."/>
            <person name="Arita K."/>
            <person name="Bito T."/>
            <person name="Chiden Y."/>
            <person name="Fujitsuka N."/>
            <person name="Fukunaka R."/>
            <person name="Hamada M."/>
            <person name="Harada C."/>
            <person name="Hayashi A."/>
            <person name="Hijishita S."/>
            <person name="Honda M."/>
            <person name="Hosokawa S."/>
            <person name="Ichikawa Y."/>
            <person name="Idonuma A."/>
            <person name="Iijima M."/>
            <person name="Ikeda M."/>
            <person name="Ikeno M."/>
            <person name="Ito K."/>
            <person name="Ito S."/>
            <person name="Ito T."/>
            <person name="Ito Y."/>
            <person name="Ito Y."/>
            <person name="Iwabuchi A."/>
            <person name="Kamiya K."/>
            <person name="Karasawa W."/>
            <person name="Kurita K."/>
            <person name="Katagiri S."/>
            <person name="Kikuta A."/>
            <person name="Kobayashi H."/>
            <person name="Kobayashi N."/>
            <person name="Machita K."/>
            <person name="Maehara T."/>
            <person name="Masukawa M."/>
            <person name="Mizubayashi T."/>
            <person name="Mukai Y."/>
            <person name="Nagasaki H."/>
            <person name="Nagata Y."/>
            <person name="Naito S."/>
            <person name="Nakashima M."/>
            <person name="Nakama Y."/>
            <person name="Nakamichi Y."/>
            <person name="Nakamura M."/>
            <person name="Meguro A."/>
            <person name="Negishi M."/>
            <person name="Ohta I."/>
            <person name="Ohta T."/>
            <person name="Okamoto M."/>
            <person name="Ono N."/>
            <person name="Saji S."/>
            <person name="Sakaguchi M."/>
            <person name="Sakai K."/>
            <person name="Shibata M."/>
            <person name="Shimokawa T."/>
            <person name="Song J."/>
            <person name="Takazaki Y."/>
            <person name="Terasawa K."/>
            <person name="Tsugane M."/>
            <person name="Tsuji K."/>
            <person name="Ueda S."/>
            <person name="Waki K."/>
            <person name="Yamagata H."/>
            <person name="Yamamoto M."/>
            <person name="Yamamoto S."/>
            <person name="Yamane H."/>
            <person name="Yoshiki S."/>
            <person name="Yoshihara R."/>
            <person name="Yukawa K."/>
            <person name="Zhong H."/>
            <person name="Yano M."/>
            <person name="Yuan Q."/>
            <person name="Ouyang S."/>
            <person name="Liu J."/>
            <person name="Jones K.M."/>
            <person name="Gansberger K."/>
            <person name="Moffat K."/>
            <person name="Hill J."/>
            <person name="Bera J."/>
            <person name="Fadrosh D."/>
            <person name="Jin S."/>
            <person name="Johri S."/>
            <person name="Kim M."/>
            <person name="Overton L."/>
            <person name="Reardon M."/>
            <person name="Tsitrin T."/>
            <person name="Vuong H."/>
            <person name="Weaver B."/>
            <person name="Ciecko A."/>
            <person name="Tallon L."/>
            <person name="Jackson J."/>
            <person name="Pai G."/>
            <person name="Aken S.V."/>
            <person name="Utterback T."/>
            <person name="Reidmuller S."/>
            <person name="Feldblyum T."/>
            <person name="Hsiao J."/>
            <person name="Zismann V."/>
            <person name="Iobst S."/>
            <person name="de Vazeille A.R."/>
            <person name="Buell C.R."/>
            <person name="Ying K."/>
            <person name="Li Y."/>
            <person name="Lu T."/>
            <person name="Huang Y."/>
            <person name="Zhao Q."/>
            <person name="Feng Q."/>
            <person name="Zhang L."/>
            <person name="Zhu J."/>
            <person name="Weng Q."/>
            <person name="Mu J."/>
            <person name="Lu Y."/>
            <person name="Fan D."/>
            <person name="Liu Y."/>
            <person name="Guan J."/>
            <person name="Zhang Y."/>
            <person name="Yu S."/>
            <person name="Liu X."/>
            <person name="Zhang Y."/>
            <person name="Hong G."/>
            <person name="Han B."/>
            <person name="Choisne N."/>
            <person name="Demange N."/>
            <person name="Orjeda G."/>
            <person name="Samain S."/>
            <person name="Cattolico L."/>
            <person name="Pelletier E."/>
            <person name="Couloux A."/>
            <person name="Segurens B."/>
            <person name="Wincker P."/>
            <person name="D'Hont A."/>
            <person name="Scarpelli C."/>
            <person name="Weissenbach J."/>
            <person name="Salanoubat M."/>
            <person name="Quetier F."/>
            <person name="Yu Y."/>
            <person name="Kim H.R."/>
            <person name="Rambo T."/>
            <person name="Currie J."/>
            <person name="Collura K."/>
            <person name="Luo M."/>
            <person name="Yang T."/>
            <person name="Ammiraju J.S.S."/>
            <person name="Engler F."/>
            <person name="Soderlund C."/>
            <person name="Wing R.A."/>
            <person name="Palmer L.E."/>
            <person name="de la Bastide M."/>
            <person name="Spiegel L."/>
            <person name="Nascimento L."/>
            <person name="Zutavern T."/>
            <person name="O'Shaughnessy A."/>
            <person name="Dike S."/>
            <person name="Dedhia N."/>
            <person name="Preston R."/>
            <person name="Balija V."/>
            <person name="McCombie W.R."/>
            <person name="Chow T."/>
            <person name="Chen H."/>
            <person name="Chung M."/>
            <person name="Chen C."/>
            <person name="Shaw J."/>
            <person name="Wu H."/>
            <person name="Hsiao K."/>
            <person name="Chao Y."/>
            <person name="Chu M."/>
            <person name="Cheng C."/>
            <person name="Hour A."/>
            <person name="Lee P."/>
            <person name="Lin S."/>
            <person name="Lin Y."/>
            <person name="Liou J."/>
            <person name="Liu S."/>
            <person name="Hsing Y."/>
            <person name="Raghuvanshi S."/>
            <person name="Mohanty A."/>
            <person name="Bharti A.K."/>
            <person name="Gaur A."/>
            <person name="Gupta V."/>
            <person name="Kumar D."/>
            <person name="Ravi V."/>
            <person name="Vij S."/>
            <person name="Kapur A."/>
            <person name="Khurana P."/>
            <person name="Khurana P."/>
            <person name="Khurana J.P."/>
            <person name="Tyagi A.K."/>
            <person name="Gaikwad K."/>
            <person name="Singh A."/>
            <person name="Dalal V."/>
            <person name="Srivastava S."/>
            <person name="Dixit A."/>
            <person name="Pal A.K."/>
            <person name="Ghazi I.A."/>
            <person name="Yadav M."/>
            <person name="Pandit A."/>
            <person name="Bhargava A."/>
            <person name="Sureshbabu K."/>
            <person name="Batra K."/>
            <person name="Sharma T.R."/>
            <person name="Mohapatra T."/>
            <person name="Singh N.K."/>
            <person name="Messing J."/>
            <person name="Nelson A.B."/>
            <person name="Fuks G."/>
            <person name="Kavchok S."/>
            <person name="Keizer G."/>
            <person name="Linton E."/>
            <person name="Llaca V."/>
            <person name="Song R."/>
            <person name="Tanyolac B."/>
            <person name="Young S."/>
            <person name="Ho-Il K."/>
            <person name="Hahn J.H."/>
            <person name="Sangsakoo G."/>
            <person name="Vanavichit A."/>
            <person name="de Mattos Luiz.A.T."/>
            <person name="Zimmer P.D."/>
            <person name="Malone G."/>
            <person name="Dellagostin O."/>
            <person name="de Oliveira A.C."/>
            <person name="Bevan M."/>
            <person name="Bancroft I."/>
            <person name="Minx P."/>
            <person name="Cordum H."/>
            <person name="Wilson R."/>
            <person name="Cheng Z."/>
            <person name="Jin W."/>
            <person name="Jiang J."/>
            <person name="Leong S.A."/>
            <person name="Iwama H."/>
            <person name="Gojobori T."/>
            <person name="Itoh T."/>
            <person name="Niimura Y."/>
            <person name="Fujii Y."/>
            <person name="Habara T."/>
            <person name="Sakai H."/>
            <person name="Sato Y."/>
            <person name="Wilson G."/>
            <person name="Kumar K."/>
            <person name="McCouch S."/>
            <person name="Juretic N."/>
            <person name="Hoen D."/>
            <person name="Wright S."/>
            <person name="Bruskiewich R."/>
            <person name="Bureau T."/>
            <person name="Miyao A."/>
            <person name="Hirochika H."/>
            <person name="Nishikawa T."/>
            <person name="Kadowaki K."/>
            <person name="Sugiura M."/>
            <person name="Burr B."/>
            <person name="Sasaki T."/>
        </authorList>
    </citation>
    <scope>NUCLEOTIDE SEQUENCE [LARGE SCALE GENOMIC DNA]</scope>
    <source>
        <strain evidence="2">cv. Nipponbare</strain>
    </source>
</reference>